<evidence type="ECO:0000256" key="4">
    <source>
        <dbReference type="ARBA" id="ARBA00022679"/>
    </source>
</evidence>
<feature type="transmembrane region" description="Helical" evidence="9">
    <location>
        <begin position="96"/>
        <end position="115"/>
    </location>
</feature>
<feature type="region of interest" description="Disordered" evidence="8">
    <location>
        <begin position="1"/>
        <end position="23"/>
    </location>
</feature>
<evidence type="ECO:0000256" key="1">
    <source>
        <dbReference type="ARBA" id="ARBA00004651"/>
    </source>
</evidence>
<feature type="transmembrane region" description="Helical" evidence="9">
    <location>
        <begin position="29"/>
        <end position="55"/>
    </location>
</feature>
<evidence type="ECO:0000313" key="12">
    <source>
        <dbReference type="Proteomes" id="UP001500729"/>
    </source>
</evidence>
<evidence type="ECO:0000313" key="11">
    <source>
        <dbReference type="EMBL" id="GAA0537068.1"/>
    </source>
</evidence>
<name>A0ABN1D972_SACER</name>
<feature type="transmembrane region" description="Helical" evidence="9">
    <location>
        <begin position="322"/>
        <end position="340"/>
    </location>
</feature>
<protein>
    <submittedName>
        <fullName evidence="11">Glycosyltransferase family 39 protein</fullName>
    </submittedName>
</protein>
<keyword evidence="3" id="KW-0328">Glycosyltransferase</keyword>
<dbReference type="RefSeq" id="WP_009945444.1">
    <property type="nucleotide sequence ID" value="NZ_BAAAGS010000027.1"/>
</dbReference>
<proteinExistence type="predicted"/>
<reference evidence="11 12" key="1">
    <citation type="journal article" date="2019" name="Int. J. Syst. Evol. Microbiol.">
        <title>The Global Catalogue of Microorganisms (GCM) 10K type strain sequencing project: providing services to taxonomists for standard genome sequencing and annotation.</title>
        <authorList>
            <consortium name="The Broad Institute Genomics Platform"/>
            <consortium name="The Broad Institute Genome Sequencing Center for Infectious Disease"/>
            <person name="Wu L."/>
            <person name="Ma J."/>
        </authorList>
    </citation>
    <scope>NUCLEOTIDE SEQUENCE [LARGE SCALE GENOMIC DNA]</scope>
    <source>
        <strain evidence="11 12">JCM 10303</strain>
    </source>
</reference>
<evidence type="ECO:0000256" key="7">
    <source>
        <dbReference type="ARBA" id="ARBA00023136"/>
    </source>
</evidence>
<dbReference type="EMBL" id="BAAAGS010000027">
    <property type="protein sequence ID" value="GAA0537068.1"/>
    <property type="molecule type" value="Genomic_DNA"/>
</dbReference>
<feature type="transmembrane region" description="Helical" evidence="9">
    <location>
        <begin position="195"/>
        <end position="212"/>
    </location>
</feature>
<dbReference type="Pfam" id="PF13231">
    <property type="entry name" value="PMT_2"/>
    <property type="match status" value="1"/>
</dbReference>
<evidence type="ECO:0000256" key="9">
    <source>
        <dbReference type="SAM" id="Phobius"/>
    </source>
</evidence>
<evidence type="ECO:0000256" key="8">
    <source>
        <dbReference type="SAM" id="MobiDB-lite"/>
    </source>
</evidence>
<gene>
    <name evidence="11" type="ORF">GCM10009533_40360</name>
</gene>
<comment type="subcellular location">
    <subcellularLocation>
        <location evidence="1">Cell membrane</location>
        <topology evidence="1">Multi-pass membrane protein</topology>
    </subcellularLocation>
</comment>
<comment type="caution">
    <text evidence="11">The sequence shown here is derived from an EMBL/GenBank/DDBJ whole genome shotgun (WGS) entry which is preliminary data.</text>
</comment>
<organism evidence="11 12">
    <name type="scientific">Saccharopolyspora erythraea</name>
    <name type="common">Streptomyces erythraeus</name>
    <dbReference type="NCBI Taxonomy" id="1836"/>
    <lineage>
        <taxon>Bacteria</taxon>
        <taxon>Bacillati</taxon>
        <taxon>Actinomycetota</taxon>
        <taxon>Actinomycetes</taxon>
        <taxon>Pseudonocardiales</taxon>
        <taxon>Pseudonocardiaceae</taxon>
        <taxon>Saccharopolyspora</taxon>
    </lineage>
</organism>
<dbReference type="PANTHER" id="PTHR33908:SF11">
    <property type="entry name" value="MEMBRANE PROTEIN"/>
    <property type="match status" value="1"/>
</dbReference>
<feature type="transmembrane region" description="Helical" evidence="9">
    <location>
        <begin position="127"/>
        <end position="146"/>
    </location>
</feature>
<evidence type="ECO:0000256" key="5">
    <source>
        <dbReference type="ARBA" id="ARBA00022692"/>
    </source>
</evidence>
<keyword evidence="6 9" id="KW-1133">Transmembrane helix</keyword>
<evidence type="ECO:0000256" key="6">
    <source>
        <dbReference type="ARBA" id="ARBA00022989"/>
    </source>
</evidence>
<dbReference type="InterPro" id="IPR038731">
    <property type="entry name" value="RgtA/B/C-like"/>
</dbReference>
<keyword evidence="7 9" id="KW-0472">Membrane</keyword>
<feature type="transmembrane region" description="Helical" evidence="9">
    <location>
        <begin position="272"/>
        <end position="292"/>
    </location>
</feature>
<keyword evidence="5 9" id="KW-0812">Transmembrane</keyword>
<dbReference type="Proteomes" id="UP001500729">
    <property type="component" value="Unassembled WGS sequence"/>
</dbReference>
<dbReference type="InterPro" id="IPR050297">
    <property type="entry name" value="LipidA_mod_glycosyltrf_83"/>
</dbReference>
<evidence type="ECO:0000256" key="2">
    <source>
        <dbReference type="ARBA" id="ARBA00022475"/>
    </source>
</evidence>
<keyword evidence="4" id="KW-0808">Transferase</keyword>
<feature type="compositionally biased region" description="Low complexity" evidence="8">
    <location>
        <begin position="7"/>
        <end position="16"/>
    </location>
</feature>
<feature type="transmembrane region" description="Helical" evidence="9">
    <location>
        <begin position="299"/>
        <end position="316"/>
    </location>
</feature>
<feature type="domain" description="Glycosyltransferase RgtA/B/C/D-like" evidence="10">
    <location>
        <begin position="74"/>
        <end position="239"/>
    </location>
</feature>
<dbReference type="PANTHER" id="PTHR33908">
    <property type="entry name" value="MANNOSYLTRANSFERASE YKCB-RELATED"/>
    <property type="match status" value="1"/>
</dbReference>
<feature type="transmembrane region" description="Helical" evidence="9">
    <location>
        <begin position="352"/>
        <end position="374"/>
    </location>
</feature>
<feature type="transmembrane region" description="Helical" evidence="9">
    <location>
        <begin position="221"/>
        <end position="242"/>
    </location>
</feature>
<sequence>MSQTTVPPATAPGEPGASPPAPARLSPRAWWPVLSIAAVVAAVQVAISPFGGYWIDEIYMLAVGRYHPDWGYADQPPVAPLLARAMDWIAPDWLPLLRLPATLASAATVVLTALIARELGADRRAQVIAAAAAATGLWAAFVGHWVTPYTIEPPLWLLMSWLLVRWVRLHGEGRADDRLLLALGGVAGVAAQTKFQVFAFAAALLVSVLVFGPRSLLRRPMLWAGVGIALVIALPTLLWQAVNGWPQLGMAAVVVNESPMLSGGRIGTARDMVLFAGLAGAFLLCFGVWRLLTAAELRAYRFFGASVVLLYVLFVATAARPYYLAGIYGVALAAGAVGLQRRRESRRTRLRWVAWPAFALSAAAAGAIAVLSAFSAQAWAQFGQSGDLTKETAAAYQALPAEMRSHTAILSGTYIQAATLDVTGAKAGLPKTYSPHRGYGYFDPPGEEHDHVLYVGSELGDLPRYFARVEQVRSGDRPVWLLTGRQERWEVIWPRLRQL</sequence>
<keyword evidence="2" id="KW-1003">Cell membrane</keyword>
<keyword evidence="12" id="KW-1185">Reference proteome</keyword>
<evidence type="ECO:0000259" key="10">
    <source>
        <dbReference type="Pfam" id="PF13231"/>
    </source>
</evidence>
<accession>A0ABN1D972</accession>
<evidence type="ECO:0000256" key="3">
    <source>
        <dbReference type="ARBA" id="ARBA00022676"/>
    </source>
</evidence>